<organism evidence="2 3">
    <name type="scientific">Oricola thermophila</name>
    <dbReference type="NCBI Taxonomy" id="2742145"/>
    <lineage>
        <taxon>Bacteria</taxon>
        <taxon>Pseudomonadati</taxon>
        <taxon>Pseudomonadota</taxon>
        <taxon>Alphaproteobacteria</taxon>
        <taxon>Hyphomicrobiales</taxon>
        <taxon>Ahrensiaceae</taxon>
        <taxon>Oricola</taxon>
    </lineage>
</organism>
<evidence type="ECO:0000313" key="2">
    <source>
        <dbReference type="EMBL" id="QKV20519.1"/>
    </source>
</evidence>
<dbReference type="Proteomes" id="UP000509367">
    <property type="component" value="Chromosome"/>
</dbReference>
<dbReference type="InterPro" id="IPR019632">
    <property type="entry name" value="DUF2497"/>
</dbReference>
<feature type="region of interest" description="Disordered" evidence="1">
    <location>
        <begin position="183"/>
        <end position="208"/>
    </location>
</feature>
<dbReference type="EMBL" id="CP054836">
    <property type="protein sequence ID" value="QKV20519.1"/>
    <property type="molecule type" value="Genomic_DNA"/>
</dbReference>
<dbReference type="Pfam" id="PF10691">
    <property type="entry name" value="DUF2497"/>
    <property type="match status" value="1"/>
</dbReference>
<reference evidence="2 3" key="1">
    <citation type="submission" date="2020-06" db="EMBL/GenBank/DDBJ databases">
        <title>Oricola thermophila sp. nov. isolated from a tidal sediments.</title>
        <authorList>
            <person name="Kwon K.K."/>
            <person name="Yang S.-H."/>
            <person name="Park M.-J."/>
        </authorList>
    </citation>
    <scope>NUCLEOTIDE SEQUENCE [LARGE SCALE GENOMIC DNA]</scope>
    <source>
        <strain evidence="2 3">MEBiC13590</strain>
    </source>
</reference>
<protein>
    <submittedName>
        <fullName evidence="2">DUF2497 domain-containing protein</fullName>
    </submittedName>
</protein>
<sequence>MDEILASIRRIIDAGESHTAEPVRRKVEDQAPSEAVATVPPPPANDEGEDRSRVPQAVLPNTPRTPRGAEKADSGEIETAVSDYLDREHSTKTSGINQAAGGETAPMLKPQTAVAEDLPEPDISEVEAALRAEFNPVDRDVLTPRDRQAKYDARFTEADDGAFRQLGSMLRGKVADLSSEGLAVAEGGDPSGSETSLTTSSPKTEEPRGALVSDAVSQQVSHAFSDLSAIMAAKQGRDLDAIAEDMLRPMLQDWLDNNLPSLVERLVRSEIERIARGEPRTAC</sequence>
<proteinExistence type="predicted"/>
<feature type="region of interest" description="Disordered" evidence="1">
    <location>
        <begin position="13"/>
        <end position="105"/>
    </location>
</feature>
<name>A0A6N1VMV5_9HYPH</name>
<evidence type="ECO:0000256" key="1">
    <source>
        <dbReference type="SAM" id="MobiDB-lite"/>
    </source>
</evidence>
<feature type="compositionally biased region" description="Basic and acidic residues" evidence="1">
    <location>
        <begin position="13"/>
        <end position="29"/>
    </location>
</feature>
<feature type="compositionally biased region" description="Polar residues" evidence="1">
    <location>
        <begin position="192"/>
        <end position="202"/>
    </location>
</feature>
<keyword evidence="3" id="KW-1185">Reference proteome</keyword>
<accession>A0A6N1VMV5</accession>
<dbReference type="KEGG" id="orm:HTY61_04280"/>
<gene>
    <name evidence="2" type="ORF">HTY61_04280</name>
</gene>
<evidence type="ECO:0000313" key="3">
    <source>
        <dbReference type="Proteomes" id="UP000509367"/>
    </source>
</evidence>
<dbReference type="AlphaFoldDB" id="A0A6N1VMV5"/>